<proteinExistence type="predicted"/>
<organism evidence="3 4">
    <name type="scientific">Pedobacter lithocola</name>
    <dbReference type="NCBI Taxonomy" id="1908239"/>
    <lineage>
        <taxon>Bacteria</taxon>
        <taxon>Pseudomonadati</taxon>
        <taxon>Bacteroidota</taxon>
        <taxon>Sphingobacteriia</taxon>
        <taxon>Sphingobacteriales</taxon>
        <taxon>Sphingobacteriaceae</taxon>
        <taxon>Pedobacter</taxon>
    </lineage>
</organism>
<feature type="chain" id="PRO_5045691786" evidence="2">
    <location>
        <begin position="20"/>
        <end position="181"/>
    </location>
</feature>
<dbReference type="EMBL" id="JBHSBW010000011">
    <property type="protein sequence ID" value="MFC4211841.1"/>
    <property type="molecule type" value="Genomic_DNA"/>
</dbReference>
<comment type="caution">
    <text evidence="3">The sequence shown here is derived from an EMBL/GenBank/DDBJ whole genome shotgun (WGS) entry which is preliminary data.</text>
</comment>
<keyword evidence="1" id="KW-0472">Membrane</keyword>
<feature type="transmembrane region" description="Helical" evidence="1">
    <location>
        <begin position="160"/>
        <end position="177"/>
    </location>
</feature>
<keyword evidence="1" id="KW-0812">Transmembrane</keyword>
<evidence type="ECO:0000256" key="2">
    <source>
        <dbReference type="SAM" id="SignalP"/>
    </source>
</evidence>
<evidence type="ECO:0000313" key="3">
    <source>
        <dbReference type="EMBL" id="MFC4211841.1"/>
    </source>
</evidence>
<sequence>MEKNWLFTFFFLSSLTCSAGGLSAWQEDTPYDHKIDHDGTSGGWVCLALDTTSVCFKEFYFYKGCTIAKSDSLYYIINERKATVQQFNNQKNWLKAIKAQNLEPFFKREFNSDYSSAFGDGLFFFIVFFPFPFLLPIMWLCCVFSLLFPWAWAMGFRKHFSWVYPTIIFIMILYSSLPQSI</sequence>
<feature type="signal peptide" evidence="2">
    <location>
        <begin position="1"/>
        <end position="19"/>
    </location>
</feature>
<gene>
    <name evidence="3" type="ORF">ACFOWA_11645</name>
</gene>
<evidence type="ECO:0000313" key="4">
    <source>
        <dbReference type="Proteomes" id="UP001595789"/>
    </source>
</evidence>
<evidence type="ECO:0000256" key="1">
    <source>
        <dbReference type="SAM" id="Phobius"/>
    </source>
</evidence>
<keyword evidence="2" id="KW-0732">Signal</keyword>
<accession>A0ABV8PCK8</accession>
<protein>
    <submittedName>
        <fullName evidence="3">Uncharacterized protein</fullName>
    </submittedName>
</protein>
<keyword evidence="1" id="KW-1133">Transmembrane helix</keyword>
<dbReference type="RefSeq" id="WP_378985286.1">
    <property type="nucleotide sequence ID" value="NZ_JBHSBW010000011.1"/>
</dbReference>
<reference evidence="4" key="1">
    <citation type="journal article" date="2019" name="Int. J. Syst. Evol. Microbiol.">
        <title>The Global Catalogue of Microorganisms (GCM) 10K type strain sequencing project: providing services to taxonomists for standard genome sequencing and annotation.</title>
        <authorList>
            <consortium name="The Broad Institute Genomics Platform"/>
            <consortium name="The Broad Institute Genome Sequencing Center for Infectious Disease"/>
            <person name="Wu L."/>
            <person name="Ma J."/>
        </authorList>
    </citation>
    <scope>NUCLEOTIDE SEQUENCE [LARGE SCALE GENOMIC DNA]</scope>
    <source>
        <strain evidence="4">CCM 8691</strain>
    </source>
</reference>
<name>A0ABV8PCK8_9SPHI</name>
<dbReference type="Proteomes" id="UP001595789">
    <property type="component" value="Unassembled WGS sequence"/>
</dbReference>
<feature type="transmembrane region" description="Helical" evidence="1">
    <location>
        <begin position="122"/>
        <end position="148"/>
    </location>
</feature>
<keyword evidence="4" id="KW-1185">Reference proteome</keyword>